<sequence>MFKDVYVRPGNETTEQLHAAMVEKSTTVLQETTLQLPPETPIKDITIEHSRGRCIEGRSDNPKGSACLDEGANKGLGRGDKELCRDGEKPCMSHTDVWPPSLAISTSSCSTFHLRATSPCRYPVA</sequence>
<proteinExistence type="predicted"/>
<protein>
    <submittedName>
        <fullName evidence="1">Uncharacterized protein</fullName>
    </submittedName>
</protein>
<dbReference type="AlphaFoldDB" id="A0A5N5HRQ9"/>
<organism evidence="1 2">
    <name type="scientific">Pyrus ussuriensis x Pyrus communis</name>
    <dbReference type="NCBI Taxonomy" id="2448454"/>
    <lineage>
        <taxon>Eukaryota</taxon>
        <taxon>Viridiplantae</taxon>
        <taxon>Streptophyta</taxon>
        <taxon>Embryophyta</taxon>
        <taxon>Tracheophyta</taxon>
        <taxon>Spermatophyta</taxon>
        <taxon>Magnoliopsida</taxon>
        <taxon>eudicotyledons</taxon>
        <taxon>Gunneridae</taxon>
        <taxon>Pentapetalae</taxon>
        <taxon>rosids</taxon>
        <taxon>fabids</taxon>
        <taxon>Rosales</taxon>
        <taxon>Rosaceae</taxon>
        <taxon>Amygdaloideae</taxon>
        <taxon>Maleae</taxon>
        <taxon>Pyrus</taxon>
    </lineage>
</organism>
<keyword evidence="2" id="KW-1185">Reference proteome</keyword>
<comment type="caution">
    <text evidence="1">The sequence shown here is derived from an EMBL/GenBank/DDBJ whole genome shotgun (WGS) entry which is preliminary data.</text>
</comment>
<evidence type="ECO:0000313" key="1">
    <source>
        <dbReference type="EMBL" id="KAB2629393.1"/>
    </source>
</evidence>
<reference evidence="1 2" key="3">
    <citation type="submission" date="2019-11" db="EMBL/GenBank/DDBJ databases">
        <title>A de novo genome assembly of a pear dwarfing rootstock.</title>
        <authorList>
            <person name="Wang F."/>
            <person name="Wang J."/>
            <person name="Li S."/>
            <person name="Zhang Y."/>
            <person name="Fang M."/>
            <person name="Ma L."/>
            <person name="Zhao Y."/>
            <person name="Jiang S."/>
        </authorList>
    </citation>
    <scope>NUCLEOTIDE SEQUENCE [LARGE SCALE GENOMIC DNA]</scope>
    <source>
        <strain evidence="1">S2</strain>
        <tissue evidence="1">Leaf</tissue>
    </source>
</reference>
<dbReference type="EMBL" id="SMOL01000148">
    <property type="protein sequence ID" value="KAB2629393.1"/>
    <property type="molecule type" value="Genomic_DNA"/>
</dbReference>
<reference evidence="1 2" key="1">
    <citation type="submission" date="2019-09" db="EMBL/GenBank/DDBJ databases">
        <authorList>
            <person name="Ou C."/>
        </authorList>
    </citation>
    <scope>NUCLEOTIDE SEQUENCE [LARGE SCALE GENOMIC DNA]</scope>
    <source>
        <strain evidence="1">S2</strain>
        <tissue evidence="1">Leaf</tissue>
    </source>
</reference>
<name>A0A5N5HRQ9_9ROSA</name>
<dbReference type="Proteomes" id="UP000327157">
    <property type="component" value="Chromosome 8"/>
</dbReference>
<reference evidence="2" key="2">
    <citation type="submission" date="2019-10" db="EMBL/GenBank/DDBJ databases">
        <title>A de novo genome assembly of a pear dwarfing rootstock.</title>
        <authorList>
            <person name="Wang F."/>
            <person name="Wang J."/>
            <person name="Li S."/>
            <person name="Zhang Y."/>
            <person name="Fang M."/>
            <person name="Ma L."/>
            <person name="Zhao Y."/>
            <person name="Jiang S."/>
        </authorList>
    </citation>
    <scope>NUCLEOTIDE SEQUENCE [LARGE SCALE GENOMIC DNA]</scope>
</reference>
<dbReference type="OrthoDB" id="10473209at2759"/>
<evidence type="ECO:0000313" key="2">
    <source>
        <dbReference type="Proteomes" id="UP000327157"/>
    </source>
</evidence>
<accession>A0A5N5HRQ9</accession>
<gene>
    <name evidence="1" type="ORF">D8674_034188</name>
</gene>